<comment type="caution">
    <text evidence="1">The sequence shown here is derived from an EMBL/GenBank/DDBJ whole genome shotgun (WGS) entry which is preliminary data.</text>
</comment>
<dbReference type="Proteomes" id="UP001497535">
    <property type="component" value="Unassembled WGS sequence"/>
</dbReference>
<name>A0ACB0ZSQ6_MELEN</name>
<evidence type="ECO:0000313" key="1">
    <source>
        <dbReference type="EMBL" id="CAK5082161.1"/>
    </source>
</evidence>
<accession>A0ACB0ZSQ6</accession>
<dbReference type="EMBL" id="CAVMJV010000046">
    <property type="protein sequence ID" value="CAK5082161.1"/>
    <property type="molecule type" value="Genomic_DNA"/>
</dbReference>
<evidence type="ECO:0000313" key="2">
    <source>
        <dbReference type="Proteomes" id="UP001497535"/>
    </source>
</evidence>
<gene>
    <name evidence="1" type="ORF">MENTE1834_LOCUS29418</name>
</gene>
<proteinExistence type="predicted"/>
<organism evidence="1 2">
    <name type="scientific">Meloidogyne enterolobii</name>
    <name type="common">Root-knot nematode worm</name>
    <name type="synonym">Meloidogyne mayaguensis</name>
    <dbReference type="NCBI Taxonomy" id="390850"/>
    <lineage>
        <taxon>Eukaryota</taxon>
        <taxon>Metazoa</taxon>
        <taxon>Ecdysozoa</taxon>
        <taxon>Nematoda</taxon>
        <taxon>Chromadorea</taxon>
        <taxon>Rhabditida</taxon>
        <taxon>Tylenchina</taxon>
        <taxon>Tylenchomorpha</taxon>
        <taxon>Tylenchoidea</taxon>
        <taxon>Meloidogynidae</taxon>
        <taxon>Meloidogyninae</taxon>
        <taxon>Meloidogyne</taxon>
    </lineage>
</organism>
<sequence length="451" mass="51483">MNFLRLFKNKFLISYYNFECLHTSNIYFGKLINFKLSDIGEGIAEVQLKEWHVKEGDYVNEFDEICSVQSDKATVTITSRYKGIINKLYFQPDDIAKVGQTLLDVELNEEEEDNEEFLNEVLPENEETSIPVTNQKNSIKILAPPAVRRLLSENKINLEEIKGTGPDGRILKEDIYKMINKEGNNVEIVKETTQKTTKIPIKGYTFSMIKTMTESLKIPHFIYGDEFLIEELVKIKELLKEKKSMNLTYLPFFIKIISKALEDFPILNSSLDLDNSNIILKNFHNISVAIDTPNGLAVPNIKNCQNKNILEIALELNALKEKGVKAAFLPEDVSDGTFTISNIGSIGGIFMSPIIFPPQVAIGAIGKIRRTPYSDDPEEEYIHESKRVVNICWAADHRVCLFLDWRRERFLRIFFCPQKMSAVIDGATLARFSNKVKQLCENPAILLAELR</sequence>
<keyword evidence="2" id="KW-1185">Reference proteome</keyword>
<reference evidence="1" key="1">
    <citation type="submission" date="2023-11" db="EMBL/GenBank/DDBJ databases">
        <authorList>
            <person name="Poullet M."/>
        </authorList>
    </citation>
    <scope>NUCLEOTIDE SEQUENCE</scope>
    <source>
        <strain evidence="1">E1834</strain>
    </source>
</reference>
<protein>
    <submittedName>
        <fullName evidence="1">Uncharacterized protein</fullName>
    </submittedName>
</protein>